<name>A0A7L7L8G4_9BACT</name>
<dbReference type="EMBL" id="CP055153">
    <property type="protein sequence ID" value="QMU29107.1"/>
    <property type="molecule type" value="Genomic_DNA"/>
</dbReference>
<dbReference type="KEGG" id="add:HUW48_14130"/>
<keyword evidence="1" id="KW-0732">Signal</keyword>
<dbReference type="Proteomes" id="UP000514509">
    <property type="component" value="Chromosome"/>
</dbReference>
<organism evidence="2 3">
    <name type="scientific">Adhaeribacter radiodurans</name>
    <dbReference type="NCBI Taxonomy" id="2745197"/>
    <lineage>
        <taxon>Bacteria</taxon>
        <taxon>Pseudomonadati</taxon>
        <taxon>Bacteroidota</taxon>
        <taxon>Cytophagia</taxon>
        <taxon>Cytophagales</taxon>
        <taxon>Hymenobacteraceae</taxon>
        <taxon>Adhaeribacter</taxon>
    </lineage>
</organism>
<evidence type="ECO:0008006" key="4">
    <source>
        <dbReference type="Google" id="ProtNLM"/>
    </source>
</evidence>
<evidence type="ECO:0000313" key="3">
    <source>
        <dbReference type="Proteomes" id="UP000514509"/>
    </source>
</evidence>
<keyword evidence="3" id="KW-1185">Reference proteome</keyword>
<dbReference type="Gene3D" id="2.60.40.10">
    <property type="entry name" value="Immunoglobulins"/>
    <property type="match status" value="1"/>
</dbReference>
<dbReference type="InterPro" id="IPR013783">
    <property type="entry name" value="Ig-like_fold"/>
</dbReference>
<evidence type="ECO:0000313" key="2">
    <source>
        <dbReference type="EMBL" id="QMU29107.1"/>
    </source>
</evidence>
<accession>A0A7L7L8G4</accession>
<feature type="signal peptide" evidence="1">
    <location>
        <begin position="1"/>
        <end position="23"/>
    </location>
</feature>
<sequence>MMQKLLLQCLTALILIISLTSCEDLFNNSDTKPDGSAPYVRLDAPLNNSVFMSGKTIPIQSLISDKDKIKELEVQVVNLADGSLNQTVWGYKKHPKTNPVIVDTTIKASSLPQGSYLLRMSLTDNRTNSKVKEVRFSIR</sequence>
<protein>
    <recommendedName>
        <fullName evidence="4">DUF4625 domain-containing protein</fullName>
    </recommendedName>
</protein>
<feature type="chain" id="PRO_5029537977" description="DUF4625 domain-containing protein" evidence="1">
    <location>
        <begin position="24"/>
        <end position="139"/>
    </location>
</feature>
<reference evidence="2 3" key="1">
    <citation type="submission" date="2020-08" db="EMBL/GenBank/DDBJ databases">
        <title>Adhaeribacter dokdonensis sp. nov., isolated from the rhizosphere of Elymus tsukushiensis, a plant native to the Dokdo Islands, Republic of Korea.</title>
        <authorList>
            <person name="Ghim S.Y."/>
        </authorList>
    </citation>
    <scope>NUCLEOTIDE SEQUENCE [LARGE SCALE GENOMIC DNA]</scope>
    <source>
        <strain evidence="2 3">KUDC8001</strain>
    </source>
</reference>
<gene>
    <name evidence="2" type="ORF">HUW48_14130</name>
</gene>
<dbReference type="AlphaFoldDB" id="A0A7L7L8G4"/>
<dbReference type="RefSeq" id="WP_182411566.1">
    <property type="nucleotide sequence ID" value="NZ_CP055153.1"/>
</dbReference>
<proteinExistence type="predicted"/>
<evidence type="ECO:0000256" key="1">
    <source>
        <dbReference type="SAM" id="SignalP"/>
    </source>
</evidence>
<dbReference type="PROSITE" id="PS51257">
    <property type="entry name" value="PROKAR_LIPOPROTEIN"/>
    <property type="match status" value="1"/>
</dbReference>